<comment type="caution">
    <text evidence="1">The sequence shown here is derived from an EMBL/GenBank/DDBJ whole genome shotgun (WGS) entry which is preliminary data.</text>
</comment>
<dbReference type="InterPro" id="IPR036361">
    <property type="entry name" value="SAP_dom_sf"/>
</dbReference>
<evidence type="ECO:0008006" key="3">
    <source>
        <dbReference type="Google" id="ProtNLM"/>
    </source>
</evidence>
<dbReference type="Gene3D" id="1.10.720.30">
    <property type="entry name" value="SAP domain"/>
    <property type="match status" value="1"/>
</dbReference>
<protein>
    <recommendedName>
        <fullName evidence="3">HeH/LEM domain-containing protein</fullName>
    </recommendedName>
</protein>
<evidence type="ECO:0000313" key="1">
    <source>
        <dbReference type="EMBL" id="MDV5976700.1"/>
    </source>
</evidence>
<evidence type="ECO:0000313" key="2">
    <source>
        <dbReference type="Proteomes" id="UP001186118"/>
    </source>
</evidence>
<dbReference type="AlphaFoldDB" id="A0AAE4Q4A2"/>
<dbReference type="RefSeq" id="WP_071127068.1">
    <property type="nucleotide sequence ID" value="NZ_JAGQEX010000007.1"/>
</dbReference>
<gene>
    <name evidence="1" type="ORF">KB584_04370</name>
</gene>
<accession>A0AAE4Q4A2</accession>
<name>A0AAE4Q4A2_STRCB</name>
<sequence length="95" mass="10871">MSKNVTVEVIEEFIGKVEEHHYHIGDTFETTEERLNQLTGKNDYGRAFVKVIKVAEQIENVTVPQIKEKLDKAGISYDKKAPKDELLKLLQEVEG</sequence>
<dbReference type="Proteomes" id="UP001186118">
    <property type="component" value="Unassembled WGS sequence"/>
</dbReference>
<organism evidence="1 2">
    <name type="scientific">Streptococcus canis</name>
    <dbReference type="NCBI Taxonomy" id="1329"/>
    <lineage>
        <taxon>Bacteria</taxon>
        <taxon>Bacillati</taxon>
        <taxon>Bacillota</taxon>
        <taxon>Bacilli</taxon>
        <taxon>Lactobacillales</taxon>
        <taxon>Streptococcaceae</taxon>
        <taxon>Streptococcus</taxon>
    </lineage>
</organism>
<dbReference type="EMBL" id="JAGQEX010000007">
    <property type="protein sequence ID" value="MDV5976700.1"/>
    <property type="molecule type" value="Genomic_DNA"/>
</dbReference>
<reference evidence="1" key="1">
    <citation type="submission" date="2021-04" db="EMBL/GenBank/DDBJ databases">
        <title>Draft genomes of 20 S. canis strains.</title>
        <authorList>
            <person name="Pagnossin D."/>
            <person name="Weir W."/>
            <person name="Smith A."/>
            <person name="Ure R."/>
            <person name="Oravcova K."/>
        </authorList>
    </citation>
    <scope>NUCLEOTIDE SEQUENCE</scope>
    <source>
        <strain evidence="1">284</strain>
    </source>
</reference>
<proteinExistence type="predicted"/>